<dbReference type="InterPro" id="IPR011335">
    <property type="entry name" value="Restrct_endonuc-II-like"/>
</dbReference>
<reference evidence="1 2" key="1">
    <citation type="journal article" date="2013" name="ISME J.">
        <title>A metabolic model for members of the genus Tetrasphaera involved in enhanced biological phosphorus removal.</title>
        <authorList>
            <person name="Kristiansen R."/>
            <person name="Nguyen H.T.T."/>
            <person name="Saunders A.M."/>
            <person name="Nielsen J.L."/>
            <person name="Wimmer R."/>
            <person name="Le V.Q."/>
            <person name="McIlroy S.J."/>
            <person name="Petrovski S."/>
            <person name="Seviour R.J."/>
            <person name="Calteau A."/>
            <person name="Nielsen K.L."/>
            <person name="Nielsen P.H."/>
        </authorList>
    </citation>
    <scope>NUCLEOTIDE SEQUENCE [LARGE SCALE GENOMIC DNA]</scope>
    <source>
        <strain evidence="1 2">Lp2</strain>
    </source>
</reference>
<dbReference type="EMBL" id="CAIZ01000097">
    <property type="protein sequence ID" value="CCH69651.1"/>
    <property type="molecule type" value="Genomic_DNA"/>
</dbReference>
<evidence type="ECO:0008006" key="3">
    <source>
        <dbReference type="Google" id="ProtNLM"/>
    </source>
</evidence>
<gene>
    <name evidence="1" type="ORF">BN10_30010</name>
</gene>
<accession>N0E1J1</accession>
<dbReference type="AlphaFoldDB" id="N0E1J1"/>
<dbReference type="SUPFAM" id="SSF52980">
    <property type="entry name" value="Restriction endonuclease-like"/>
    <property type="match status" value="1"/>
</dbReference>
<comment type="caution">
    <text evidence="1">The sequence shown here is derived from an EMBL/GenBank/DDBJ whole genome shotgun (WGS) entry which is preliminary data.</text>
</comment>
<dbReference type="Proteomes" id="UP000013167">
    <property type="component" value="Unassembled WGS sequence"/>
</dbReference>
<evidence type="ECO:0000313" key="2">
    <source>
        <dbReference type="Proteomes" id="UP000013167"/>
    </source>
</evidence>
<protein>
    <recommendedName>
        <fullName evidence="3">DUF559 domain-containing protein</fullName>
    </recommendedName>
</protein>
<sequence length="310" mass="35173">MADSLETHHPFLIRDAPDLGIRPSDLRSPRYRRIFRGVGVHSEVPDTVVVRSRAALLLAPRGAVVSHWSAGRLWGGTTPDDPELHLALERDHQMRIPGIRLHRHRHQLHAVKRHGLPVTAPLQTFGHLARIATTVQLVALGDSLVRKNRFSPPELVAFADAWEHQCRREAQLAARLVREGVDSAPETALRLLFTFAGLPEPEVDIHLTDADGRLRYRLDLGFRETRLAIEYDGRWHHTDEQRQLDEVRRHDLGLEGWTFLIVTADDLYGDTAGLLRRIIETLADHGIALPRAPLDDWRRHFRCPTHAPAA</sequence>
<dbReference type="Gene3D" id="3.40.960.10">
    <property type="entry name" value="VSR Endonuclease"/>
    <property type="match status" value="1"/>
</dbReference>
<dbReference type="STRING" id="1193181.BN10_30010"/>
<dbReference type="eggNOG" id="COG2852">
    <property type="taxonomic scope" value="Bacteria"/>
</dbReference>
<proteinExistence type="predicted"/>
<organism evidence="1 2">
    <name type="scientific">Phycicoccus elongatus Lp2</name>
    <dbReference type="NCBI Taxonomy" id="1193181"/>
    <lineage>
        <taxon>Bacteria</taxon>
        <taxon>Bacillati</taxon>
        <taxon>Actinomycetota</taxon>
        <taxon>Actinomycetes</taxon>
        <taxon>Micrococcales</taxon>
        <taxon>Intrasporangiaceae</taxon>
        <taxon>Phycicoccus</taxon>
    </lineage>
</organism>
<keyword evidence="2" id="KW-1185">Reference proteome</keyword>
<dbReference type="HOGENOM" id="CLU_052626_5_1_11"/>
<name>N0E1J1_9MICO</name>
<evidence type="ECO:0000313" key="1">
    <source>
        <dbReference type="EMBL" id="CCH69651.1"/>
    </source>
</evidence>